<proteinExistence type="inferred from homology"/>
<evidence type="ECO:0000256" key="1">
    <source>
        <dbReference type="ARBA" id="ARBA00006484"/>
    </source>
</evidence>
<dbReference type="EMBL" id="MU003768">
    <property type="protein sequence ID" value="KAF2725349.1"/>
    <property type="molecule type" value="Genomic_DNA"/>
</dbReference>
<organism evidence="3 4">
    <name type="scientific">Polychaeton citri CBS 116435</name>
    <dbReference type="NCBI Taxonomy" id="1314669"/>
    <lineage>
        <taxon>Eukaryota</taxon>
        <taxon>Fungi</taxon>
        <taxon>Dikarya</taxon>
        <taxon>Ascomycota</taxon>
        <taxon>Pezizomycotina</taxon>
        <taxon>Dothideomycetes</taxon>
        <taxon>Dothideomycetidae</taxon>
        <taxon>Capnodiales</taxon>
        <taxon>Capnodiaceae</taxon>
        <taxon>Polychaeton</taxon>
    </lineage>
</organism>
<evidence type="ECO:0000313" key="3">
    <source>
        <dbReference type="EMBL" id="KAF2725349.1"/>
    </source>
</evidence>
<dbReference type="OrthoDB" id="5296at2759"/>
<dbReference type="PANTHER" id="PTHR44229">
    <property type="entry name" value="15-HYDROXYPROSTAGLANDIN DEHYDROGENASE [NAD(+)]"/>
    <property type="match status" value="1"/>
</dbReference>
<dbReference type="AlphaFoldDB" id="A0A9P4QFA1"/>
<evidence type="ECO:0000256" key="2">
    <source>
        <dbReference type="ARBA" id="ARBA00023002"/>
    </source>
</evidence>
<dbReference type="SUPFAM" id="SSF51735">
    <property type="entry name" value="NAD(P)-binding Rossmann-fold domains"/>
    <property type="match status" value="1"/>
</dbReference>
<dbReference type="FunFam" id="3.40.50.720:FF:000643">
    <property type="entry name" value="Short chain dehydrogenase/reductase family oxidoreductase, putative"/>
    <property type="match status" value="1"/>
</dbReference>
<dbReference type="Pfam" id="PF00106">
    <property type="entry name" value="adh_short"/>
    <property type="match status" value="1"/>
</dbReference>
<accession>A0A9P4QFA1</accession>
<dbReference type="InterPro" id="IPR002347">
    <property type="entry name" value="SDR_fam"/>
</dbReference>
<dbReference type="GO" id="GO:0005737">
    <property type="term" value="C:cytoplasm"/>
    <property type="evidence" value="ECO:0007669"/>
    <property type="project" value="TreeGrafter"/>
</dbReference>
<dbReference type="InterPro" id="IPR036291">
    <property type="entry name" value="NAD(P)-bd_dom_sf"/>
</dbReference>
<comment type="similarity">
    <text evidence="1">Belongs to the short-chain dehydrogenases/reductases (SDR) family.</text>
</comment>
<reference evidence="3" key="1">
    <citation type="journal article" date="2020" name="Stud. Mycol.">
        <title>101 Dothideomycetes genomes: a test case for predicting lifestyles and emergence of pathogens.</title>
        <authorList>
            <person name="Haridas S."/>
            <person name="Albert R."/>
            <person name="Binder M."/>
            <person name="Bloem J."/>
            <person name="Labutti K."/>
            <person name="Salamov A."/>
            <person name="Andreopoulos B."/>
            <person name="Baker S."/>
            <person name="Barry K."/>
            <person name="Bills G."/>
            <person name="Bluhm B."/>
            <person name="Cannon C."/>
            <person name="Castanera R."/>
            <person name="Culley D."/>
            <person name="Daum C."/>
            <person name="Ezra D."/>
            <person name="Gonzalez J."/>
            <person name="Henrissat B."/>
            <person name="Kuo A."/>
            <person name="Liang C."/>
            <person name="Lipzen A."/>
            <person name="Lutzoni F."/>
            <person name="Magnuson J."/>
            <person name="Mondo S."/>
            <person name="Nolan M."/>
            <person name="Ohm R."/>
            <person name="Pangilinan J."/>
            <person name="Park H.-J."/>
            <person name="Ramirez L."/>
            <person name="Alfaro M."/>
            <person name="Sun H."/>
            <person name="Tritt A."/>
            <person name="Yoshinaga Y."/>
            <person name="Zwiers L.-H."/>
            <person name="Turgeon B."/>
            <person name="Goodwin S."/>
            <person name="Spatafora J."/>
            <person name="Crous P."/>
            <person name="Grigoriev I."/>
        </authorList>
    </citation>
    <scope>NUCLEOTIDE SEQUENCE</scope>
    <source>
        <strain evidence="3">CBS 116435</strain>
    </source>
</reference>
<keyword evidence="2" id="KW-0560">Oxidoreductase</keyword>
<dbReference type="GO" id="GO:0016616">
    <property type="term" value="F:oxidoreductase activity, acting on the CH-OH group of donors, NAD or NADP as acceptor"/>
    <property type="evidence" value="ECO:0007669"/>
    <property type="project" value="TreeGrafter"/>
</dbReference>
<comment type="caution">
    <text evidence="3">The sequence shown here is derived from an EMBL/GenBank/DDBJ whole genome shotgun (WGS) entry which is preliminary data.</text>
</comment>
<evidence type="ECO:0000313" key="4">
    <source>
        <dbReference type="Proteomes" id="UP000799441"/>
    </source>
</evidence>
<sequence length="324" mass="35001">MVDVTNHVPFSVSGKSAIITGAGSGINLEFAQLLLDRDCNVVFADLSLRTEAQVTVDGHAKAKNGRGRAVFIKTDVTRWDDLNKMFDVAETEFGGADIVCPGAGIFEPHWSNFWHPPGTAESRDSVHGTATEGLGHYAIFDINTVHPIRTTQIAISRWLNPAEGSRAGKASQSNPKRVVHLASIAGQVPSFPTALYIASKHALVGFIRSMGMLDKVGIRINGVAPAAINTPLWTDHPEKLQMMDLTVDVLIEPSECAEAMLRCCEDPEIDGGYVMEVTKDRTRKVEWKNDPGPSGGGTTIGNGKVMVEEVFGWLSKPGWGVPEL</sequence>
<dbReference type="Proteomes" id="UP000799441">
    <property type="component" value="Unassembled WGS sequence"/>
</dbReference>
<keyword evidence="4" id="KW-1185">Reference proteome</keyword>
<protein>
    <submittedName>
        <fullName evidence="3">NAD(P)-binding protein</fullName>
    </submittedName>
</protein>
<dbReference type="PANTHER" id="PTHR44229:SF4">
    <property type="entry name" value="15-HYDROXYPROSTAGLANDIN DEHYDROGENASE [NAD(+)]"/>
    <property type="match status" value="1"/>
</dbReference>
<gene>
    <name evidence="3" type="ORF">K431DRAFT_309503</name>
</gene>
<name>A0A9P4QFA1_9PEZI</name>
<dbReference type="Gene3D" id="3.40.50.720">
    <property type="entry name" value="NAD(P)-binding Rossmann-like Domain"/>
    <property type="match status" value="1"/>
</dbReference>
<dbReference type="PRINTS" id="PR00081">
    <property type="entry name" value="GDHRDH"/>
</dbReference>